<keyword evidence="8" id="KW-1185">Reference proteome</keyword>
<evidence type="ECO:0000256" key="3">
    <source>
        <dbReference type="ARBA" id="ARBA00022801"/>
    </source>
</evidence>
<dbReference type="PANTHER" id="PTHR10201:SF323">
    <property type="entry name" value="MATRIX METALLOPROTEINASE-21"/>
    <property type="match status" value="1"/>
</dbReference>
<proteinExistence type="predicted"/>
<dbReference type="SUPFAM" id="SSF55486">
    <property type="entry name" value="Metalloproteases ('zincins'), catalytic domain"/>
    <property type="match status" value="1"/>
</dbReference>
<evidence type="ECO:0000256" key="2">
    <source>
        <dbReference type="ARBA" id="ARBA00022723"/>
    </source>
</evidence>
<dbReference type="InterPro" id="IPR036365">
    <property type="entry name" value="PGBD-like_sf"/>
</dbReference>
<dbReference type="PANTHER" id="PTHR10201">
    <property type="entry name" value="MATRIX METALLOPROTEINASE"/>
    <property type="match status" value="1"/>
</dbReference>
<reference evidence="7" key="1">
    <citation type="submission" date="2022-10" db="EMBL/GenBank/DDBJ databases">
        <title>Culturing micro-colonial fungi from biological soil crusts in the Mojave desert and describing Neophaeococcomyces mojavensis, and introducing the new genera and species Taxawa tesnikishii.</title>
        <authorList>
            <person name="Kurbessoian T."/>
            <person name="Stajich J.E."/>
        </authorList>
    </citation>
    <scope>NUCLEOTIDE SEQUENCE</scope>
    <source>
        <strain evidence="7">TK_1</strain>
    </source>
</reference>
<dbReference type="Pfam" id="PF01471">
    <property type="entry name" value="PG_binding_1"/>
    <property type="match status" value="1"/>
</dbReference>
<dbReference type="Proteomes" id="UP001172684">
    <property type="component" value="Unassembled WGS sequence"/>
</dbReference>
<comment type="caution">
    <text evidence="7">The sequence shown here is derived from an EMBL/GenBank/DDBJ whole genome shotgun (WGS) entry which is preliminary data.</text>
</comment>
<evidence type="ECO:0000313" key="7">
    <source>
        <dbReference type="EMBL" id="KAJ9655919.1"/>
    </source>
</evidence>
<dbReference type="InterPro" id="IPR036460">
    <property type="entry name" value="Cu_amine_oxidase_C_sf"/>
</dbReference>
<protein>
    <recommendedName>
        <fullName evidence="6">Peptidase metallopeptidase domain-containing protein</fullName>
    </recommendedName>
</protein>
<dbReference type="EMBL" id="JAPDRL010000145">
    <property type="protein sequence ID" value="KAJ9655919.1"/>
    <property type="molecule type" value="Genomic_DNA"/>
</dbReference>
<feature type="domain" description="Peptidase metallopeptidase" evidence="6">
    <location>
        <begin position="245"/>
        <end position="425"/>
    </location>
</feature>
<evidence type="ECO:0000256" key="4">
    <source>
        <dbReference type="ARBA" id="ARBA00022833"/>
    </source>
</evidence>
<gene>
    <name evidence="7" type="ORF">H2201_008700</name>
</gene>
<dbReference type="Pfam" id="PF00413">
    <property type="entry name" value="Peptidase_M10"/>
    <property type="match status" value="1"/>
</dbReference>
<dbReference type="SUPFAM" id="SSF47090">
    <property type="entry name" value="PGBD-like"/>
    <property type="match status" value="1"/>
</dbReference>
<keyword evidence="3" id="KW-0378">Hydrolase</keyword>
<evidence type="ECO:0000256" key="1">
    <source>
        <dbReference type="ARBA" id="ARBA00022670"/>
    </source>
</evidence>
<keyword evidence="4" id="KW-0862">Zinc</keyword>
<dbReference type="SUPFAM" id="SSF49998">
    <property type="entry name" value="Amine oxidase catalytic domain"/>
    <property type="match status" value="1"/>
</dbReference>
<name>A0ABQ9NGA4_9PEZI</name>
<organism evidence="7 8">
    <name type="scientific">Coniosporium apollinis</name>
    <dbReference type="NCBI Taxonomy" id="61459"/>
    <lineage>
        <taxon>Eukaryota</taxon>
        <taxon>Fungi</taxon>
        <taxon>Dikarya</taxon>
        <taxon>Ascomycota</taxon>
        <taxon>Pezizomycotina</taxon>
        <taxon>Dothideomycetes</taxon>
        <taxon>Dothideomycetes incertae sedis</taxon>
        <taxon>Coniosporium</taxon>
    </lineage>
</organism>
<keyword evidence="1" id="KW-0645">Protease</keyword>
<dbReference type="Gene3D" id="3.40.390.10">
    <property type="entry name" value="Collagenase (Catalytic Domain)"/>
    <property type="match status" value="1"/>
</dbReference>
<accession>A0ABQ9NGA4</accession>
<dbReference type="Gene3D" id="2.70.98.20">
    <property type="entry name" value="Copper amine oxidase, catalytic domain"/>
    <property type="match status" value="1"/>
</dbReference>
<dbReference type="InterPro" id="IPR001818">
    <property type="entry name" value="Pept_M10_metallopeptidase"/>
</dbReference>
<dbReference type="SMART" id="SM00235">
    <property type="entry name" value="ZnMc"/>
    <property type="match status" value="1"/>
</dbReference>
<dbReference type="InterPro" id="IPR002477">
    <property type="entry name" value="Peptidoglycan-bd-like"/>
</dbReference>
<evidence type="ECO:0000259" key="6">
    <source>
        <dbReference type="SMART" id="SM00235"/>
    </source>
</evidence>
<dbReference type="InterPro" id="IPR024079">
    <property type="entry name" value="MetalloPept_cat_dom_sf"/>
</dbReference>
<sequence>MNYMIPLETIVQSIKDRTSSEEVRLPTLLESLRITVEYNNKEMFQRLVDAGTCETLLGEKVSQVQIDDYTEVLIWAAGNGLIHEVSELLEAYTFSMRHDNDLLARASGRLLAAAAGVSPPAETHRSRTVPRATAEGRHLDVVGKLLAPGVRLDRSKICQVPYDLKDGEEHEGVCEAKKYLKYYGYAASDAFTVDNKLDSETRKAISQFQEWFELDQTGQLDGPTKAAMTQTRCAHRDGNLLIFGIIGPWHKRDLKYMFGSTTLDLDPNVCRAAVQRAFQTWADAGVSLTFTEVSNIYEADICIDWRNAADPDLASLDPEMMMGPTLAHADFPPGHSIIAKEREPLPLHFDDSEHVWVDGAVPNGYDIETVALHEIGHCLGMLHSNPCFRQLVFATLLLLLSGVVSQQVVLDNIDHPNVTIEGVGPSHADLNESVAQALNMCQVRAFLNGTRHRLLFSEFQSEPLCHSKHTYDRYSAAAYDYTHGRAIFVNGIPFDSTTVSATEANVQPFSNAEELAEAARIAGARSDEVVSWGMPPFISRDFPNGTSHRILNIAINSGNSSNSVYVNMNNGTVESPPDPLKETLACEAPPPARASAIDKGVPGTANLIITQAGRELWTFRAIRPSASSGNKGLGIELRNVKYKGKTLLFQAHVPILNVEYERQNTGCGPYYRDWQYQEWPLQCSGRDIAPGFRLCSSPAKSILDPPHADGGNFAGAAVYVEGLEVVLKAQMIAGWLDFDIVSAGNNIVREFNEPPIGTSNYHDKSYEIRRQKDRSRHRHWEISNTRTGSTYSLIPGPNDGTGDAFGVGDLWVLRYHSNELDDGVPLWVIEGSAADTRANIDKFVNGEPTKDKDVVVWLLL</sequence>
<evidence type="ECO:0000313" key="8">
    <source>
        <dbReference type="Proteomes" id="UP001172684"/>
    </source>
</evidence>
<keyword evidence="2" id="KW-0479">Metal-binding</keyword>
<dbReference type="InterPro" id="IPR006026">
    <property type="entry name" value="Peptidase_Metallo"/>
</dbReference>
<evidence type="ECO:0000256" key="5">
    <source>
        <dbReference type="ARBA" id="ARBA00023049"/>
    </source>
</evidence>
<keyword evidence="5" id="KW-0482">Metalloprotease</keyword>